<feature type="domain" description="F-box" evidence="1">
    <location>
        <begin position="7"/>
        <end position="57"/>
    </location>
</feature>
<dbReference type="PaxDb" id="4081-Solyc08g015730.1.1"/>
<sequence length="387" mass="43757">MASIGGGDRLTNLPEEILLQILSVLPNSRQVVQMSVLSSQWRFLWKSIPASLYFNSEDYLNPDDEEYTMAYAACVNRELHYWRSCEKIKSFRVFPQSYEELIKHDVDLWVNFAVNVGYCRLRPSGNVKWSNLVSLSIGDAVMTEGVMEKVLSGCPNLECLELDKVVGVRRLDITSVKLRKLIVTIYETESDDDDEDHCLKIHAPHILHLELLGLCYDKIHFQLRNVKYTDSYVFLLLCVDDMLIAGSSMMEINNLKTRLSAAFEMKDLGLAKQILGTKISWDRSAGTLNQSQELYIEKVLSRFRVNDAKPRTTPLANHFKLSNEQSPKTAEERDHMALGFVDADLGGDVDSSKSTSGYIYIIGGTAVSWMSRLQKCVSLSSTEAELS</sequence>
<proteinExistence type="predicted"/>
<dbReference type="InterPro" id="IPR053197">
    <property type="entry name" value="F-box_SCFL_complex_component"/>
</dbReference>
<dbReference type="InterPro" id="IPR001810">
    <property type="entry name" value="F-box_dom"/>
</dbReference>
<dbReference type="EnsemblPlants" id="Solyc08g015694.1.1">
    <property type="protein sequence ID" value="Solyc08g015694.1.1"/>
    <property type="gene ID" value="Solyc08g015694.1"/>
</dbReference>
<dbReference type="InterPro" id="IPR055411">
    <property type="entry name" value="LRR_FXL15/At3g58940/PEG3-like"/>
</dbReference>
<dbReference type="InterPro" id="IPR032675">
    <property type="entry name" value="LRR_dom_sf"/>
</dbReference>
<dbReference type="InterPro" id="IPR036047">
    <property type="entry name" value="F-box-like_dom_sf"/>
</dbReference>
<dbReference type="PANTHER" id="PTHR34223:SF51">
    <property type="entry name" value="OS06G0556300 PROTEIN"/>
    <property type="match status" value="1"/>
</dbReference>
<organism evidence="2">
    <name type="scientific">Solanum lycopersicum</name>
    <name type="common">Tomato</name>
    <name type="synonym">Lycopersicon esculentum</name>
    <dbReference type="NCBI Taxonomy" id="4081"/>
    <lineage>
        <taxon>Eukaryota</taxon>
        <taxon>Viridiplantae</taxon>
        <taxon>Streptophyta</taxon>
        <taxon>Embryophyta</taxon>
        <taxon>Tracheophyta</taxon>
        <taxon>Spermatophyta</taxon>
        <taxon>Magnoliopsida</taxon>
        <taxon>eudicotyledons</taxon>
        <taxon>Gunneridae</taxon>
        <taxon>Pentapetalae</taxon>
        <taxon>asterids</taxon>
        <taxon>lamiids</taxon>
        <taxon>Solanales</taxon>
        <taxon>Solanaceae</taxon>
        <taxon>Solanoideae</taxon>
        <taxon>Solaneae</taxon>
        <taxon>Solanum</taxon>
        <taxon>Solanum subgen. Lycopersicon</taxon>
    </lineage>
</organism>
<dbReference type="AlphaFoldDB" id="A0A3Q7HJ77"/>
<dbReference type="Gene3D" id="3.80.10.10">
    <property type="entry name" value="Ribonuclease Inhibitor"/>
    <property type="match status" value="1"/>
</dbReference>
<evidence type="ECO:0000259" key="1">
    <source>
        <dbReference type="PROSITE" id="PS50181"/>
    </source>
</evidence>
<dbReference type="InterPro" id="IPR013103">
    <property type="entry name" value="RVT_2"/>
</dbReference>
<dbReference type="InterPro" id="IPR053781">
    <property type="entry name" value="F-box_AtFBL13-like"/>
</dbReference>
<protein>
    <recommendedName>
        <fullName evidence="1">F-box domain-containing protein</fullName>
    </recommendedName>
</protein>
<dbReference type="Gramene" id="Solyc08g015694.1.1">
    <property type="protein sequence ID" value="Solyc08g015694.1.1"/>
    <property type="gene ID" value="Solyc08g015694.1"/>
</dbReference>
<reference evidence="2" key="1">
    <citation type="journal article" date="2012" name="Nature">
        <title>The tomato genome sequence provides insights into fleshy fruit evolution.</title>
        <authorList>
            <consortium name="Tomato Genome Consortium"/>
        </authorList>
    </citation>
    <scope>NUCLEOTIDE SEQUENCE [LARGE SCALE GENOMIC DNA]</scope>
    <source>
        <strain evidence="2">cv. Heinz 1706</strain>
    </source>
</reference>
<dbReference type="CDD" id="cd22160">
    <property type="entry name" value="F-box_AtFBL13-like"/>
    <property type="match status" value="1"/>
</dbReference>
<evidence type="ECO:0000313" key="3">
    <source>
        <dbReference type="Proteomes" id="UP000004994"/>
    </source>
</evidence>
<dbReference type="STRING" id="4081.A0A3Q7HJ77"/>
<dbReference type="Pfam" id="PF07727">
    <property type="entry name" value="RVT_2"/>
    <property type="match status" value="1"/>
</dbReference>
<dbReference type="CDD" id="cd09272">
    <property type="entry name" value="RNase_HI_RT_Ty1"/>
    <property type="match status" value="1"/>
</dbReference>
<evidence type="ECO:0000313" key="2">
    <source>
        <dbReference type="EnsemblPlants" id="Solyc08g015694.1.1"/>
    </source>
</evidence>
<accession>A0A3Q7HJ77</accession>
<reference evidence="2" key="2">
    <citation type="submission" date="2019-01" db="UniProtKB">
        <authorList>
            <consortium name="EnsemblPlants"/>
        </authorList>
    </citation>
    <scope>IDENTIFICATION</scope>
    <source>
        <strain evidence="2">cv. Heinz 1706</strain>
    </source>
</reference>
<keyword evidence="3" id="KW-1185">Reference proteome</keyword>
<dbReference type="InParanoid" id="A0A3Q7HJ77"/>
<dbReference type="PROSITE" id="PS50181">
    <property type="entry name" value="FBOX"/>
    <property type="match status" value="1"/>
</dbReference>
<dbReference type="Proteomes" id="UP000004994">
    <property type="component" value="Chromosome 8"/>
</dbReference>
<name>A0A3Q7HJ77_SOLLC</name>
<dbReference type="SUPFAM" id="SSF81383">
    <property type="entry name" value="F-box domain"/>
    <property type="match status" value="1"/>
</dbReference>
<dbReference type="PANTHER" id="PTHR34223">
    <property type="entry name" value="OS11G0201299 PROTEIN"/>
    <property type="match status" value="1"/>
</dbReference>
<dbReference type="Pfam" id="PF24758">
    <property type="entry name" value="LRR_At5g56370"/>
    <property type="match status" value="1"/>
</dbReference>